<sequence>MDWNNLVDKAKELAENVPDDMKQKAEEVMSEQVEQHAPENLKDQAQGLIDGLKGKLGL</sequence>
<accession>K2PJU3</accession>
<gene>
    <name evidence="1" type="ORF">C426_0956</name>
</gene>
<evidence type="ECO:0000313" key="2">
    <source>
        <dbReference type="Proteomes" id="UP000006787"/>
    </source>
</evidence>
<dbReference type="Proteomes" id="UP000006787">
    <property type="component" value="Unassembled WGS sequence"/>
</dbReference>
<dbReference type="EMBL" id="AMQS01000012">
    <property type="protein sequence ID" value="EKF51630.1"/>
    <property type="molecule type" value="Genomic_DNA"/>
</dbReference>
<name>K2PJU3_9LACT</name>
<dbReference type="AlphaFoldDB" id="K2PJU3"/>
<dbReference type="RefSeq" id="WP_003135390.1">
    <property type="nucleotide sequence ID" value="NZ_AMQS01000012.1"/>
</dbReference>
<proteinExistence type="predicted"/>
<comment type="caution">
    <text evidence="1">The sequence shown here is derived from an EMBL/GenBank/DDBJ whole genome shotgun (WGS) entry which is preliminary data.</text>
</comment>
<reference evidence="1 2" key="1">
    <citation type="journal article" date="2012" name="J. Bacteriol.">
        <title>Genome Sequence of the Bacteriocin-Producing Strain Lactococcus garvieae DCC43.</title>
        <authorList>
            <person name="Gabrielsen C."/>
            <person name="Brede D.A."/>
            <person name="Hernandez P.E."/>
            <person name="Nes I.F."/>
            <person name="Diep D.B."/>
        </authorList>
    </citation>
    <scope>NUCLEOTIDE SEQUENCE [LARGE SCALE GENOMIC DNA]</scope>
    <source>
        <strain evidence="1 2">DCC43</strain>
    </source>
</reference>
<dbReference type="PATRIC" id="fig|1231377.3.peg.957"/>
<evidence type="ECO:0000313" key="1">
    <source>
        <dbReference type="EMBL" id="EKF51630.1"/>
    </source>
</evidence>
<organism evidence="1 2">
    <name type="scientific">Lactococcus garvieae DCC43</name>
    <dbReference type="NCBI Taxonomy" id="1231377"/>
    <lineage>
        <taxon>Bacteria</taxon>
        <taxon>Bacillati</taxon>
        <taxon>Bacillota</taxon>
        <taxon>Bacilli</taxon>
        <taxon>Lactobacillales</taxon>
        <taxon>Streptococcaceae</taxon>
        <taxon>Lactococcus</taxon>
    </lineage>
</organism>
<protein>
    <submittedName>
        <fullName evidence="1">Uncharacterized protein</fullName>
    </submittedName>
</protein>